<accession>A0A0C9Q6N0</accession>
<evidence type="ECO:0000313" key="1">
    <source>
        <dbReference type="EMBL" id="GAN35517.1"/>
    </source>
</evidence>
<sequence>MYVKDSKVDLTQNNLLLFEEKRKIMSYNYRQLDDFQLSGVSGGKKKFDCAATFVTGITAGIGSGTITGLAGGPFGIIGGAVVGGNLGAVGSAIKCLGDGMQ</sequence>
<name>A0A0C9Q6N0_LACPA</name>
<dbReference type="AlphaFoldDB" id="A0A0C9Q6N0"/>
<dbReference type="EMBL" id="BAYM01000008">
    <property type="protein sequence ID" value="GAN35517.1"/>
    <property type="molecule type" value="Genomic_DNA"/>
</dbReference>
<gene>
    <name evidence="1" type="ORF">LC0644_0106</name>
</gene>
<evidence type="ECO:0000313" key="2">
    <source>
        <dbReference type="Proteomes" id="UP000032552"/>
    </source>
</evidence>
<comment type="caution">
    <text evidence="1">The sequence shown here is derived from an EMBL/GenBank/DDBJ whole genome shotgun (WGS) entry which is preliminary data.</text>
</comment>
<proteinExistence type="predicted"/>
<protein>
    <submittedName>
        <fullName evidence="1">Uncharacterized protein</fullName>
    </submittedName>
</protein>
<reference evidence="2" key="1">
    <citation type="submission" date="2014-05" db="EMBL/GenBank/DDBJ databases">
        <title>Whole genome sequencing of Lactobacillus casei NRIC0644.</title>
        <authorList>
            <person name="Atarashi H."/>
            <person name="Yoshida Y."/>
            <person name="Fujimura S."/>
            <person name="Tanaka N."/>
            <person name="Shiwa Y."/>
            <person name="Yoshikawa H."/>
            <person name="Okada S."/>
            <person name="Nakagawa J."/>
        </authorList>
    </citation>
    <scope>NUCLEOTIDE SEQUENCE [LARGE SCALE GENOMIC DNA]</scope>
    <source>
        <strain evidence="2">NRIC0644</strain>
    </source>
</reference>
<organism evidence="1 2">
    <name type="scientific">Lacticaseibacillus paracasei NRIC 0644</name>
    <dbReference type="NCBI Taxonomy" id="1435038"/>
    <lineage>
        <taxon>Bacteria</taxon>
        <taxon>Bacillati</taxon>
        <taxon>Bacillota</taxon>
        <taxon>Bacilli</taxon>
        <taxon>Lactobacillales</taxon>
        <taxon>Lactobacillaceae</taxon>
        <taxon>Lacticaseibacillus</taxon>
    </lineage>
</organism>
<dbReference type="Proteomes" id="UP000032552">
    <property type="component" value="Unassembled WGS sequence"/>
</dbReference>